<dbReference type="InterPro" id="IPR003599">
    <property type="entry name" value="Ig_sub"/>
</dbReference>
<evidence type="ECO:0000256" key="4">
    <source>
        <dbReference type="ARBA" id="ARBA00023319"/>
    </source>
</evidence>
<feature type="domain" description="TLDc" evidence="7">
    <location>
        <begin position="308"/>
        <end position="457"/>
    </location>
</feature>
<comment type="caution">
    <text evidence="8">The sequence shown here is derived from an EMBL/GenBank/DDBJ whole genome shotgun (WGS) entry which is preliminary data.</text>
</comment>
<keyword evidence="1" id="KW-0732">Signal</keyword>
<dbReference type="InterPro" id="IPR013783">
    <property type="entry name" value="Ig-like_fold"/>
</dbReference>
<dbReference type="EMBL" id="LSMT01000578">
    <property type="protein sequence ID" value="PFX16087.1"/>
    <property type="molecule type" value="Genomic_DNA"/>
</dbReference>
<accession>A0A2B4RIA0</accession>
<dbReference type="SMART" id="SM00584">
    <property type="entry name" value="TLDc"/>
    <property type="match status" value="1"/>
</dbReference>
<keyword evidence="4" id="KW-0393">Immunoglobulin domain</keyword>
<dbReference type="Gene3D" id="2.60.40.10">
    <property type="entry name" value="Immunoglobulins"/>
    <property type="match status" value="3"/>
</dbReference>
<keyword evidence="2" id="KW-0677">Repeat</keyword>
<dbReference type="PROSITE" id="PS51886">
    <property type="entry name" value="TLDC"/>
    <property type="match status" value="1"/>
</dbReference>
<dbReference type="SMART" id="SM00409">
    <property type="entry name" value="IG"/>
    <property type="match status" value="3"/>
</dbReference>
<evidence type="ECO:0000313" key="9">
    <source>
        <dbReference type="Proteomes" id="UP000225706"/>
    </source>
</evidence>
<dbReference type="InterPro" id="IPR006571">
    <property type="entry name" value="TLDc_dom"/>
</dbReference>
<dbReference type="InterPro" id="IPR051170">
    <property type="entry name" value="Neural/epithelial_adhesion"/>
</dbReference>
<dbReference type="PANTHER" id="PTHR12231:SF253">
    <property type="entry name" value="DPR-INTERACTING PROTEIN ETA, ISOFORM B-RELATED"/>
    <property type="match status" value="1"/>
</dbReference>
<evidence type="ECO:0000256" key="3">
    <source>
        <dbReference type="ARBA" id="ARBA00023157"/>
    </source>
</evidence>
<feature type="domain" description="Ig-like" evidence="6">
    <location>
        <begin position="490"/>
        <end position="572"/>
    </location>
</feature>
<dbReference type="Pfam" id="PF01391">
    <property type="entry name" value="Collagen"/>
    <property type="match status" value="1"/>
</dbReference>
<dbReference type="SMART" id="SM00408">
    <property type="entry name" value="IGc2"/>
    <property type="match status" value="3"/>
</dbReference>
<dbReference type="AlphaFoldDB" id="A0A2B4RIA0"/>
<feature type="region of interest" description="Disordered" evidence="5">
    <location>
        <begin position="54"/>
        <end position="126"/>
    </location>
</feature>
<evidence type="ECO:0000256" key="5">
    <source>
        <dbReference type="SAM" id="MobiDB-lite"/>
    </source>
</evidence>
<dbReference type="InterPro" id="IPR008160">
    <property type="entry name" value="Collagen"/>
</dbReference>
<feature type="region of interest" description="Disordered" evidence="5">
    <location>
        <begin position="1"/>
        <end position="23"/>
    </location>
</feature>
<dbReference type="PANTHER" id="PTHR12231">
    <property type="entry name" value="CTX-RELATED TYPE I TRANSMEMBRANE PROTEIN"/>
    <property type="match status" value="1"/>
</dbReference>
<feature type="compositionally biased region" description="Low complexity" evidence="5">
    <location>
        <begin position="55"/>
        <end position="65"/>
    </location>
</feature>
<dbReference type="OrthoDB" id="5988528at2759"/>
<evidence type="ECO:0000259" key="6">
    <source>
        <dbReference type="PROSITE" id="PS50835"/>
    </source>
</evidence>
<reference evidence="9" key="1">
    <citation type="journal article" date="2017" name="bioRxiv">
        <title>Comparative analysis of the genomes of Stylophora pistillata and Acropora digitifera provides evidence for extensive differences between species of corals.</title>
        <authorList>
            <person name="Voolstra C.R."/>
            <person name="Li Y."/>
            <person name="Liew Y.J."/>
            <person name="Baumgarten S."/>
            <person name="Zoccola D."/>
            <person name="Flot J.-F."/>
            <person name="Tambutte S."/>
            <person name="Allemand D."/>
            <person name="Aranda M."/>
        </authorList>
    </citation>
    <scope>NUCLEOTIDE SEQUENCE [LARGE SCALE GENOMIC DNA]</scope>
</reference>
<evidence type="ECO:0000256" key="2">
    <source>
        <dbReference type="ARBA" id="ARBA00022737"/>
    </source>
</evidence>
<feature type="compositionally biased region" description="Basic residues" evidence="5">
    <location>
        <begin position="66"/>
        <end position="75"/>
    </location>
</feature>
<dbReference type="InterPro" id="IPR036179">
    <property type="entry name" value="Ig-like_dom_sf"/>
</dbReference>
<sequence>MKHDVSIVRRSLTSNQSDAVHQQEADNGFRKYVKFIVAESRGTYCLSSGKVCVAGPRGPKGTPGNRGKRGPKGTRGKTGTKGFMGPPGKSGKQGMKGDVGNPGMKGEKGDKGVAGHPGPEGEPGQSLCAPNVNVSPASHTENQTATFHCSASGHPKPKVSWRKVNGAELVTTDGPDNQLHIRNAGYNDSGSYMCTATSVLGKVQKMVKLFVEVSPQFIEIPKGVIKVIGSTTAAVSCKAFGFPSPTIVWSRGFVKLPGRSTVINGTLTIASFSPQDAGPYQCKASNKLGSTSAVTTLTYNRGLWWRSSILRENEFYQRHLNQFLTPAVGSHPHWQLCYRASTHGWAADTFHSRCDGKRNTVIIVKAGEYVFGGYTDIPWESSGRYTSTPNAFLFSLQNKEGLAPFKSMVRRPSYAISRQSGDGPIFGTGNDIYIANNANSNRHSQANFGYNNVYSVPSGVQNKQTLLAGDKGVPGLPGPRGEPGQSIAAPNINVSSTSLTITENQTATFYCSAYGNPKPTVTWRRMSSAGQVNMNSPDTRLQTKNAKYNDSGSYVCMATSVLGKVQKAVKFTFEDGGTNQCKASNKLGSATVLTTLHYVPTDSSGGWTSTSEAFIFSQRNKEGLAPFKSLVTSPTYAIFRQSGFGPTFGSGYDICIQNNANRNTNSYTYFGHSYSVPIGVKDRRTILAGTYNFTPDDVDVFYLR</sequence>
<protein>
    <submittedName>
        <fullName evidence="8">Basement membrane-specific heparan sulfate proteoglycan core protein</fullName>
    </submittedName>
</protein>
<dbReference type="InterPro" id="IPR003598">
    <property type="entry name" value="Ig_sub2"/>
</dbReference>
<keyword evidence="3" id="KW-1015">Disulfide bond</keyword>
<dbReference type="Pfam" id="PF07534">
    <property type="entry name" value="TLD"/>
    <property type="match status" value="1"/>
</dbReference>
<name>A0A2B4RIA0_STYPI</name>
<dbReference type="Pfam" id="PF13927">
    <property type="entry name" value="Ig_3"/>
    <property type="match status" value="3"/>
</dbReference>
<evidence type="ECO:0000259" key="7">
    <source>
        <dbReference type="PROSITE" id="PS51886"/>
    </source>
</evidence>
<feature type="domain" description="Ig-like" evidence="6">
    <location>
        <begin position="215"/>
        <end position="298"/>
    </location>
</feature>
<evidence type="ECO:0000313" key="8">
    <source>
        <dbReference type="EMBL" id="PFX16087.1"/>
    </source>
</evidence>
<dbReference type="PROSITE" id="PS50835">
    <property type="entry name" value="IG_LIKE"/>
    <property type="match status" value="3"/>
</dbReference>
<feature type="compositionally biased region" description="Polar residues" evidence="5">
    <location>
        <begin position="11"/>
        <end position="20"/>
    </location>
</feature>
<evidence type="ECO:0000256" key="1">
    <source>
        <dbReference type="ARBA" id="ARBA00022729"/>
    </source>
</evidence>
<dbReference type="Proteomes" id="UP000225706">
    <property type="component" value="Unassembled WGS sequence"/>
</dbReference>
<feature type="domain" description="Ig-like" evidence="6">
    <location>
        <begin position="130"/>
        <end position="214"/>
    </location>
</feature>
<proteinExistence type="predicted"/>
<keyword evidence="9" id="KW-1185">Reference proteome</keyword>
<dbReference type="SUPFAM" id="SSF48726">
    <property type="entry name" value="Immunoglobulin"/>
    <property type="match status" value="3"/>
</dbReference>
<gene>
    <name evidence="8" type="primary">HSPG2</name>
    <name evidence="8" type="ORF">AWC38_SpisGene19662</name>
</gene>
<organism evidence="8 9">
    <name type="scientific">Stylophora pistillata</name>
    <name type="common">Smooth cauliflower coral</name>
    <dbReference type="NCBI Taxonomy" id="50429"/>
    <lineage>
        <taxon>Eukaryota</taxon>
        <taxon>Metazoa</taxon>
        <taxon>Cnidaria</taxon>
        <taxon>Anthozoa</taxon>
        <taxon>Hexacorallia</taxon>
        <taxon>Scleractinia</taxon>
        <taxon>Astrocoeniina</taxon>
        <taxon>Pocilloporidae</taxon>
        <taxon>Stylophora</taxon>
    </lineage>
</organism>
<dbReference type="InterPro" id="IPR007110">
    <property type="entry name" value="Ig-like_dom"/>
</dbReference>